<dbReference type="RefSeq" id="WP_271315909.1">
    <property type="nucleotide sequence ID" value="NZ_JAAGKO020000006.1"/>
</dbReference>
<reference evidence="2 3" key="1">
    <citation type="submission" date="2023-05" db="EMBL/GenBank/DDBJ databases">
        <title>Streptantibioticus silvisoli sp. nov., acidotolerant actinomycetes 1 from pine litter.</title>
        <authorList>
            <person name="Swiecimska M."/>
            <person name="Golinska P."/>
            <person name="Sangal V."/>
            <person name="Wachnowicz B."/>
            <person name="Goodfellow M."/>
        </authorList>
    </citation>
    <scope>NUCLEOTIDE SEQUENCE</scope>
    <source>
        <strain evidence="2">SL13</strain>
        <strain evidence="1 3">SL54</strain>
    </source>
</reference>
<dbReference type="InterPro" id="IPR008792">
    <property type="entry name" value="PQQD"/>
</dbReference>
<organism evidence="2">
    <name type="scientific">Streptantibioticus silvisoli</name>
    <dbReference type="NCBI Taxonomy" id="2705255"/>
    <lineage>
        <taxon>Bacteria</taxon>
        <taxon>Bacillati</taxon>
        <taxon>Actinomycetota</taxon>
        <taxon>Actinomycetes</taxon>
        <taxon>Kitasatosporales</taxon>
        <taxon>Streptomycetaceae</taxon>
        <taxon>Streptantibioticus</taxon>
    </lineage>
</organism>
<dbReference type="EMBL" id="JABXJJ020000001">
    <property type="protein sequence ID" value="MDI5967919.1"/>
    <property type="molecule type" value="Genomic_DNA"/>
</dbReference>
<comment type="caution">
    <text evidence="2">The sequence shown here is derived from an EMBL/GenBank/DDBJ whole genome shotgun (WGS) entry which is preliminary data.</text>
</comment>
<name>A0AA90KEL3_9ACTN</name>
<sequence length="94" mass="10186">MTTPDETTILEPLPERPARKYVKGIIIEPGLGLNSVAADMYLQLDGKKTVAQIVAYITDEYDVPADQCLPDALRLMTELLDEGAVRVVAPGDTA</sequence>
<gene>
    <name evidence="1" type="ORF">POF43_006700</name>
    <name evidence="2" type="ORF">POF50_000875</name>
</gene>
<dbReference type="InterPro" id="IPR041881">
    <property type="entry name" value="PqqD_sf"/>
</dbReference>
<evidence type="ECO:0000313" key="3">
    <source>
        <dbReference type="Proteomes" id="UP001156398"/>
    </source>
</evidence>
<proteinExistence type="predicted"/>
<dbReference type="AlphaFoldDB" id="A0AA90KEL3"/>
<keyword evidence="3" id="KW-1185">Reference proteome</keyword>
<evidence type="ECO:0000313" key="1">
    <source>
        <dbReference type="EMBL" id="MDI5962407.1"/>
    </source>
</evidence>
<dbReference type="Gene3D" id="1.10.10.1150">
    <property type="entry name" value="Coenzyme PQQ synthesis protein D (PqqD)"/>
    <property type="match status" value="1"/>
</dbReference>
<dbReference type="Proteomes" id="UP001156398">
    <property type="component" value="Unassembled WGS sequence"/>
</dbReference>
<accession>A0AA90KEL3</accession>
<protein>
    <submittedName>
        <fullName evidence="2">PqqD family protein</fullName>
    </submittedName>
</protein>
<dbReference type="EMBL" id="JAAGKO020000006">
    <property type="protein sequence ID" value="MDI5962407.1"/>
    <property type="molecule type" value="Genomic_DNA"/>
</dbReference>
<dbReference type="Pfam" id="PF05402">
    <property type="entry name" value="PqqD"/>
    <property type="match status" value="1"/>
</dbReference>
<evidence type="ECO:0000313" key="2">
    <source>
        <dbReference type="EMBL" id="MDI5967919.1"/>
    </source>
</evidence>